<keyword evidence="2" id="KW-1185">Reference proteome</keyword>
<organism evidence="1 2">
    <name type="scientific">Bauhinia variegata</name>
    <name type="common">Purple orchid tree</name>
    <name type="synonym">Phanera variegata</name>
    <dbReference type="NCBI Taxonomy" id="167791"/>
    <lineage>
        <taxon>Eukaryota</taxon>
        <taxon>Viridiplantae</taxon>
        <taxon>Streptophyta</taxon>
        <taxon>Embryophyta</taxon>
        <taxon>Tracheophyta</taxon>
        <taxon>Spermatophyta</taxon>
        <taxon>Magnoliopsida</taxon>
        <taxon>eudicotyledons</taxon>
        <taxon>Gunneridae</taxon>
        <taxon>Pentapetalae</taxon>
        <taxon>rosids</taxon>
        <taxon>fabids</taxon>
        <taxon>Fabales</taxon>
        <taxon>Fabaceae</taxon>
        <taxon>Cercidoideae</taxon>
        <taxon>Cercideae</taxon>
        <taxon>Bauhiniinae</taxon>
        <taxon>Bauhinia</taxon>
    </lineage>
</organism>
<proteinExistence type="predicted"/>
<protein>
    <submittedName>
        <fullName evidence="1">Uncharacterized protein</fullName>
    </submittedName>
</protein>
<dbReference type="Proteomes" id="UP000828941">
    <property type="component" value="Chromosome 9"/>
</dbReference>
<gene>
    <name evidence="1" type="ORF">L6164_023595</name>
</gene>
<name>A0ACB9MIQ0_BAUVA</name>
<reference evidence="1 2" key="1">
    <citation type="journal article" date="2022" name="DNA Res.">
        <title>Chromosomal-level genome assembly of the orchid tree Bauhinia variegata (Leguminosae; Cercidoideae) supports the allotetraploid origin hypothesis of Bauhinia.</title>
        <authorList>
            <person name="Zhong Y."/>
            <person name="Chen Y."/>
            <person name="Zheng D."/>
            <person name="Pang J."/>
            <person name="Liu Y."/>
            <person name="Luo S."/>
            <person name="Meng S."/>
            <person name="Qian L."/>
            <person name="Wei D."/>
            <person name="Dai S."/>
            <person name="Zhou R."/>
        </authorList>
    </citation>
    <scope>NUCLEOTIDE SEQUENCE [LARGE SCALE GENOMIC DNA]</scope>
    <source>
        <strain evidence="1">BV-YZ2020</strain>
    </source>
</reference>
<comment type="caution">
    <text evidence="1">The sequence shown here is derived from an EMBL/GenBank/DDBJ whole genome shotgun (WGS) entry which is preliminary data.</text>
</comment>
<accession>A0ACB9MIQ0</accession>
<evidence type="ECO:0000313" key="2">
    <source>
        <dbReference type="Proteomes" id="UP000828941"/>
    </source>
</evidence>
<evidence type="ECO:0000313" key="1">
    <source>
        <dbReference type="EMBL" id="KAI4324027.1"/>
    </source>
</evidence>
<sequence length="154" mass="17526">MSAALKSIKCLPITVIAEATLGKVATYFIEYSNQYIAQKSVDFKFMIDVGGDPNYRIPSTYVFDLIRKTCTCGEFQALHYPCSYVLVACASISIDYTSFVDPVYTLDHMINAYRFEFYLITSKEFWSSVAGPMLLLDPYTLTKQWLSKINKISK</sequence>
<dbReference type="EMBL" id="CM039434">
    <property type="protein sequence ID" value="KAI4324027.1"/>
    <property type="molecule type" value="Genomic_DNA"/>
</dbReference>